<dbReference type="InterPro" id="IPR002585">
    <property type="entry name" value="Cyt-d_ubiquinol_oxidase_su_1"/>
</dbReference>
<accession>A0ABZ1C9K4</accession>
<feature type="transmembrane region" description="Helical" evidence="12">
    <location>
        <begin position="12"/>
        <end position="32"/>
    </location>
</feature>
<dbReference type="PIRSF" id="PIRSF006446">
    <property type="entry name" value="Cyt_quinol_oxidase_1"/>
    <property type="match status" value="1"/>
</dbReference>
<evidence type="ECO:0000256" key="12">
    <source>
        <dbReference type="PIRNR" id="PIRNR006446"/>
    </source>
</evidence>
<evidence type="ECO:0000313" key="13">
    <source>
        <dbReference type="EMBL" id="WRQ87908.1"/>
    </source>
</evidence>
<evidence type="ECO:0000256" key="3">
    <source>
        <dbReference type="ARBA" id="ARBA00022448"/>
    </source>
</evidence>
<feature type="transmembrane region" description="Helical" evidence="12">
    <location>
        <begin position="181"/>
        <end position="204"/>
    </location>
</feature>
<evidence type="ECO:0000256" key="7">
    <source>
        <dbReference type="ARBA" id="ARBA00022723"/>
    </source>
</evidence>
<reference evidence="13 14" key="2">
    <citation type="submission" date="2023-12" db="EMBL/GenBank/DDBJ databases">
        <title>Description of an unclassified Opitutus bacterium of Verrucomicrobiota.</title>
        <authorList>
            <person name="Zhang D.-F."/>
        </authorList>
    </citation>
    <scope>NUCLEOTIDE SEQUENCE [LARGE SCALE GENOMIC DNA]</scope>
    <source>
        <strain evidence="13 14">WL0086</strain>
    </source>
</reference>
<feature type="transmembrane region" description="Helical" evidence="12">
    <location>
        <begin position="122"/>
        <end position="145"/>
    </location>
</feature>
<evidence type="ECO:0000256" key="8">
    <source>
        <dbReference type="ARBA" id="ARBA00022982"/>
    </source>
</evidence>
<gene>
    <name evidence="13" type="ORF">K1X11_000710</name>
</gene>
<organism evidence="13 14">
    <name type="scientific">Actomonas aquatica</name>
    <dbReference type="NCBI Taxonomy" id="2866162"/>
    <lineage>
        <taxon>Bacteria</taxon>
        <taxon>Pseudomonadati</taxon>
        <taxon>Verrucomicrobiota</taxon>
        <taxon>Opitutia</taxon>
        <taxon>Opitutales</taxon>
        <taxon>Opitutaceae</taxon>
        <taxon>Actomonas</taxon>
    </lineage>
</organism>
<keyword evidence="11 12" id="KW-0472">Membrane</keyword>
<evidence type="ECO:0000256" key="4">
    <source>
        <dbReference type="ARBA" id="ARBA00022475"/>
    </source>
</evidence>
<keyword evidence="4 12" id="KW-1003">Cell membrane</keyword>
<feature type="transmembrane region" description="Helical" evidence="12">
    <location>
        <begin position="318"/>
        <end position="340"/>
    </location>
</feature>
<evidence type="ECO:0000256" key="5">
    <source>
        <dbReference type="ARBA" id="ARBA00022617"/>
    </source>
</evidence>
<dbReference type="Proteomes" id="UP000738431">
    <property type="component" value="Chromosome"/>
</dbReference>
<feature type="transmembrane region" description="Helical" evidence="12">
    <location>
        <begin position="53"/>
        <end position="74"/>
    </location>
</feature>
<sequence length="440" mass="48382">MDNLLAARSTMAFSLGFHIIFAAIGMVMPFLMSAAHYRHLRTGDESALALTKMWLKGVAIFFAVGAVSGTVLSFELGLLWPEFMQHAGPIIGMPFSWEGTAFFLEAVAIGLFLYGWKRMKPWVHWCTGLMVGITGFTSGIFVVAANSWMNTPQGFTWTGGVASDIDPVAAMFNPAWLHQTLHMQMAAIAAVGFAVAGVHAFLLLRGRSPDLHRRAIQISLLFGAIASLLQPLVGHFAGQRVAELQPMKLAAMEGHFETSTRAPLYIGGLPDEETRTVSWGIPLPGMLSFIAFNDVDAEVLGLEEIPEEDWPPVAIVHIAFQIMVGIGMLMALIAVLFFWIRRRPQFPPWFLWTLVAATPIGFIAIEAGWIVTEVGRQPWIIYEIMRTEDAVTPVPGMVYHFALFLVLYGALAAATVWLFARQVRTAEHAVKTLKPEEGSA</sequence>
<name>A0ABZ1C9K4_9BACT</name>
<feature type="transmembrane region" description="Helical" evidence="12">
    <location>
        <begin position="397"/>
        <end position="420"/>
    </location>
</feature>
<evidence type="ECO:0000256" key="6">
    <source>
        <dbReference type="ARBA" id="ARBA00022692"/>
    </source>
</evidence>
<dbReference type="Pfam" id="PF01654">
    <property type="entry name" value="Cyt_bd_oxida_I"/>
    <property type="match status" value="1"/>
</dbReference>
<dbReference type="PANTHER" id="PTHR30365">
    <property type="entry name" value="CYTOCHROME D UBIQUINOL OXIDASE"/>
    <property type="match status" value="1"/>
</dbReference>
<comment type="similarity">
    <text evidence="2 12">Belongs to the cytochrome ubiquinol oxidase subunit 1 family.</text>
</comment>
<comment type="subcellular location">
    <subcellularLocation>
        <location evidence="1">Cell membrane</location>
        <topology evidence="1">Multi-pass membrane protein</topology>
    </subcellularLocation>
</comment>
<proteinExistence type="inferred from homology"/>
<feature type="transmembrane region" description="Helical" evidence="12">
    <location>
        <begin position="216"/>
        <end position="237"/>
    </location>
</feature>
<keyword evidence="8 12" id="KW-0249">Electron transport</keyword>
<dbReference type="EMBL" id="CP139781">
    <property type="protein sequence ID" value="WRQ87908.1"/>
    <property type="molecule type" value="Genomic_DNA"/>
</dbReference>
<keyword evidence="10 12" id="KW-0408">Iron</keyword>
<keyword evidence="6 12" id="KW-0812">Transmembrane</keyword>
<feature type="transmembrane region" description="Helical" evidence="12">
    <location>
        <begin position="349"/>
        <end position="371"/>
    </location>
</feature>
<evidence type="ECO:0000313" key="14">
    <source>
        <dbReference type="Proteomes" id="UP000738431"/>
    </source>
</evidence>
<keyword evidence="9 12" id="KW-1133">Transmembrane helix</keyword>
<keyword evidence="3 12" id="KW-0813">Transport</keyword>
<keyword evidence="14" id="KW-1185">Reference proteome</keyword>
<evidence type="ECO:0000256" key="11">
    <source>
        <dbReference type="ARBA" id="ARBA00023136"/>
    </source>
</evidence>
<reference evidence="13 14" key="1">
    <citation type="submission" date="2021-08" db="EMBL/GenBank/DDBJ databases">
        <authorList>
            <person name="Zhang D."/>
            <person name="Zhang A."/>
            <person name="Wang L."/>
        </authorList>
    </citation>
    <scope>NUCLEOTIDE SEQUENCE [LARGE SCALE GENOMIC DNA]</scope>
    <source>
        <strain evidence="13 14">WL0086</strain>
    </source>
</reference>
<evidence type="ECO:0000256" key="10">
    <source>
        <dbReference type="ARBA" id="ARBA00023004"/>
    </source>
</evidence>
<evidence type="ECO:0000256" key="1">
    <source>
        <dbReference type="ARBA" id="ARBA00004651"/>
    </source>
</evidence>
<feature type="transmembrane region" description="Helical" evidence="12">
    <location>
        <begin position="94"/>
        <end position="115"/>
    </location>
</feature>
<evidence type="ECO:0000256" key="9">
    <source>
        <dbReference type="ARBA" id="ARBA00022989"/>
    </source>
</evidence>
<dbReference type="RefSeq" id="WP_221029053.1">
    <property type="nucleotide sequence ID" value="NZ_CP139781.1"/>
</dbReference>
<keyword evidence="5 12" id="KW-0349">Heme</keyword>
<protein>
    <submittedName>
        <fullName evidence="13">Cytochrome ubiquinol oxidase subunit I</fullName>
    </submittedName>
</protein>
<evidence type="ECO:0000256" key="2">
    <source>
        <dbReference type="ARBA" id="ARBA00009819"/>
    </source>
</evidence>
<keyword evidence="7 12" id="KW-0479">Metal-binding</keyword>
<dbReference type="PANTHER" id="PTHR30365:SF14">
    <property type="entry name" value="CYTOCHROME BD MENAQUINOL OXIDASE SUBUNIT I-RELATED"/>
    <property type="match status" value="1"/>
</dbReference>